<evidence type="ECO:0000256" key="3">
    <source>
        <dbReference type="ARBA" id="ARBA00022454"/>
    </source>
</evidence>
<evidence type="ECO:0000313" key="16">
    <source>
        <dbReference type="EMBL" id="GFG34263.1"/>
    </source>
</evidence>
<feature type="compositionally biased region" description="Polar residues" evidence="13">
    <location>
        <begin position="965"/>
        <end position="985"/>
    </location>
</feature>
<evidence type="ECO:0000256" key="4">
    <source>
        <dbReference type="ARBA" id="ARBA00022723"/>
    </source>
</evidence>
<dbReference type="PANTHER" id="PTHR46453">
    <property type="entry name" value="PROTEIN KINASE C-BINDING PROTEIN 1"/>
    <property type="match status" value="1"/>
</dbReference>
<evidence type="ECO:0000256" key="2">
    <source>
        <dbReference type="ARBA" id="ARBA00004286"/>
    </source>
</evidence>
<feature type="region of interest" description="Disordered" evidence="13">
    <location>
        <begin position="377"/>
        <end position="408"/>
    </location>
</feature>
<feature type="region of interest" description="Disordered" evidence="13">
    <location>
        <begin position="114"/>
        <end position="220"/>
    </location>
</feature>
<evidence type="ECO:0000259" key="15">
    <source>
        <dbReference type="PROSITE" id="PS51058"/>
    </source>
</evidence>
<dbReference type="InterPro" id="IPR002857">
    <property type="entry name" value="Znf_CXXC"/>
</dbReference>
<feature type="compositionally biased region" description="Polar residues" evidence="13">
    <location>
        <begin position="1261"/>
        <end position="1285"/>
    </location>
</feature>
<feature type="region of interest" description="Disordered" evidence="13">
    <location>
        <begin position="30"/>
        <end position="90"/>
    </location>
</feature>
<feature type="compositionally biased region" description="Low complexity" evidence="13">
    <location>
        <begin position="592"/>
        <end position="604"/>
    </location>
</feature>
<feature type="domain" description="CXXC-type" evidence="15">
    <location>
        <begin position="1373"/>
        <end position="1413"/>
    </location>
</feature>
<dbReference type="GO" id="GO:0140006">
    <property type="term" value="F:histone H3 reader activity"/>
    <property type="evidence" value="ECO:0007669"/>
    <property type="project" value="UniProtKB-ARBA"/>
</dbReference>
<feature type="compositionally biased region" description="Basic and acidic residues" evidence="13">
    <location>
        <begin position="1344"/>
        <end position="1362"/>
    </location>
</feature>
<feature type="region of interest" description="Disordered" evidence="13">
    <location>
        <begin position="1047"/>
        <end position="1104"/>
    </location>
</feature>
<feature type="compositionally biased region" description="Basic and acidic residues" evidence="13">
    <location>
        <begin position="68"/>
        <end position="84"/>
    </location>
</feature>
<evidence type="ECO:0000259" key="14">
    <source>
        <dbReference type="PROSITE" id="PS50865"/>
    </source>
</evidence>
<evidence type="ECO:0000256" key="9">
    <source>
        <dbReference type="ARBA" id="ARBA00023117"/>
    </source>
</evidence>
<evidence type="ECO:0000256" key="12">
    <source>
        <dbReference type="PROSITE-ProRule" id="PRU00134"/>
    </source>
</evidence>
<feature type="compositionally biased region" description="Basic and acidic residues" evidence="13">
    <location>
        <begin position="39"/>
        <end position="60"/>
    </location>
</feature>
<feature type="region of interest" description="Disordered" evidence="13">
    <location>
        <begin position="1310"/>
        <end position="1362"/>
    </location>
</feature>
<feature type="compositionally biased region" description="Polar residues" evidence="13">
    <location>
        <begin position="1315"/>
        <end position="1325"/>
    </location>
</feature>
<dbReference type="GO" id="GO:0003714">
    <property type="term" value="F:transcription corepressor activity"/>
    <property type="evidence" value="ECO:0007669"/>
    <property type="project" value="TreeGrafter"/>
</dbReference>
<dbReference type="FunFam" id="6.10.140.2220:FF:000002">
    <property type="entry name" value="Protein kinase C-binding protein 1 isoform C"/>
    <property type="match status" value="1"/>
</dbReference>
<dbReference type="SUPFAM" id="SSF144232">
    <property type="entry name" value="HIT/MYND zinc finger-like"/>
    <property type="match status" value="1"/>
</dbReference>
<keyword evidence="5 12" id="KW-0863">Zinc-finger</keyword>
<evidence type="ECO:0000313" key="17">
    <source>
        <dbReference type="Proteomes" id="UP000502823"/>
    </source>
</evidence>
<name>A0A6L2PNT5_COPFO</name>
<feature type="compositionally biased region" description="Polar residues" evidence="13">
    <location>
        <begin position="1334"/>
        <end position="1343"/>
    </location>
</feature>
<keyword evidence="9" id="KW-0103">Bromodomain</keyword>
<dbReference type="Proteomes" id="UP000502823">
    <property type="component" value="Unassembled WGS sequence"/>
</dbReference>
<feature type="compositionally biased region" description="Basic and acidic residues" evidence="13">
    <location>
        <begin position="399"/>
        <end position="408"/>
    </location>
</feature>
<evidence type="ECO:0000256" key="11">
    <source>
        <dbReference type="ARBA" id="ARBA00023242"/>
    </source>
</evidence>
<dbReference type="PROSITE" id="PS50865">
    <property type="entry name" value="ZF_MYND_2"/>
    <property type="match status" value="1"/>
</dbReference>
<protein>
    <recommendedName>
        <fullName evidence="18">MYND-type domain-containing protein</fullName>
    </recommendedName>
</protein>
<evidence type="ECO:0000256" key="5">
    <source>
        <dbReference type="ARBA" id="ARBA00022771"/>
    </source>
</evidence>
<sequence>RGSSVDAERSGKSASLIEWSRFEESAAKLNAGVEGGGSDEDKQSITSENRKLRDADDSRDSVLPCNDAKVRKEGSNTEISKVEKSTSVPTEVVKKVLLSPSIADKLQEKLLRLQRSSKEGKDAEDASSEGISETVLDKQKMENKSEKDSKSSEDHETSSVGAKESDGTKNFNLETLHDKTRMPEDGGSGRDRNNDLSGSEDEKAKRERSESPVVNKTPLRAEPKCYGKKYLPRVVLHNLVLPPGKILAGKISGVTGDIVSDQKLLTAKAKHFLLPAESKEDQKVSPDEQNTCKVASVEDNRNTSCPESLLKNSSEVSIIHETCTSHDTESSGQNIDVAKRDSSVTPEVSPCSLLSSHKPDVDESEKLHVVQNCDPTDVKKSVMSDSSSESGDGDIVMDSSKRTPEHGYSKCSFSDSFFENGAKTVNSSKVQDTESSEQTKAVAVKGVELDDDQHTLSATEHTQEKGSTLEPAQEVVKESEALQSSTEESEAGSTMGTESLSKEVTATGIPPGDGATVCVSQSKTVVISSSVSDSGNTDLNPVQNRSEGEPPTEEQNTSAFPGAHNADEAAYQESDLPNKEAACTEDDREHSVASNNSPNDNSDVSIKLSIAQTAVLKVYPAKTNKALDKKVTDSKMSELNKTEMLFQSDVSVTPTSVVSASPEKKDVADRADTTAPKETDGFSLIGKKIKEEPLDPDELVAESSSTSTLRLSGCESLAKTSPELMRRKGADGDKFNKGKIIFNKKLTVSMLDDKDRLVSNDSPSSLSEKEGIFPSLFLDPSITITVINDKQSETPEAPVLGRSKVGSGDLNVSELRASVNLSKDISLTVVGAGYDEHHSSSAKGVSGPVASLDMECDHETENDSCTSSTNAACALVPVTIQNSMTRQNSTNKQKKLKLSGGSESLQARSRARKSFPNRPIFPNLKGKSHPELVNGVGSFSNKSSTQRRNSAGTNSNSSDSRRSSYATSPQEMLISTQQSGDTITENFGGNDNNNNNPGSAMVVLPPMLGNPTTNHIQALRAVNSNIGSPSHIVNSGPDMIPSRMMQVSHSQTHPAGNGTKIAPAGQGPGVPTGTSRMPPQLQPRPPGPLLSQHPPSVPSEAGPMSAELNRHAHKLSDFLRTTVEEILRDLSNIGSPAATIKSLQIELEKQQWRHNQEMAEMKHNTDLIVMEMRASMESERQRAIAETIRQCELEKQRAVEETKKKQWCTNCGKEALFYCCWNTSYCDYPCQQRHWPHHMSTCAQNTQQGGDGSVREGDMVQRSSPQTSGASSNHNKPIPSQQQQPWLDSIPVFKPATSSAGNPSSLSYHGLCKNKTGSPSPSVTHQVGDEDYDSNNNNRNDTFQQRDQRQEIEKEENSDLKELSGMNAVEHRMPKKRKRCGKCTGCMTVGNCGLCPPCNSARTHQVCHQRRCSNLLTETALGVSSPGIKRSHINVQVGKLHQVVSNGPIGGKPPVGPPPSYSGTVLAQTQRNVGASVGRVPAQYASLLPMARPANIQVSGYTSSEPSTTASASMTTSTTGNFDFLSPLTLVGRVSTGGGIEQETNVEHKTLLRQIVCGVPGSILRNNEGKVVDTLGVLHGATWVGRQEKMNSYGNSDNFNVLPVHCQLYKITSGGTVLPTISKNPVQSFSIDIGGVKDRNPSQFVGVLNLNADSSGVPVIVGTSAESFPTVNISNEENSNVIRANFPTLVTHQPMGPNVIYQSQDLSP</sequence>
<feature type="region of interest" description="Disordered" evidence="13">
    <location>
        <begin position="884"/>
        <end position="1000"/>
    </location>
</feature>
<keyword evidence="17" id="KW-1185">Reference proteome</keyword>
<feature type="compositionally biased region" description="Basic and acidic residues" evidence="13">
    <location>
        <begin position="175"/>
        <end position="210"/>
    </location>
</feature>
<evidence type="ECO:0000256" key="10">
    <source>
        <dbReference type="ARBA" id="ARBA00023163"/>
    </source>
</evidence>
<keyword evidence="7" id="KW-0156">Chromatin regulator</keyword>
<dbReference type="InParanoid" id="A0A6L2PNT5"/>
<keyword evidence="10" id="KW-0804">Transcription</keyword>
<dbReference type="InterPro" id="IPR002893">
    <property type="entry name" value="Znf_MYND"/>
</dbReference>
<dbReference type="PROSITE" id="PS51058">
    <property type="entry name" value="ZF_CXXC"/>
    <property type="match status" value="1"/>
</dbReference>
<dbReference type="GO" id="GO:0005634">
    <property type="term" value="C:nucleus"/>
    <property type="evidence" value="ECO:0007669"/>
    <property type="project" value="UniProtKB-SubCell"/>
</dbReference>
<feature type="compositionally biased region" description="Polar residues" evidence="13">
    <location>
        <begin position="937"/>
        <end position="953"/>
    </location>
</feature>
<evidence type="ECO:0000256" key="13">
    <source>
        <dbReference type="SAM" id="MobiDB-lite"/>
    </source>
</evidence>
<proteinExistence type="predicted"/>
<feature type="compositionally biased region" description="Low complexity" evidence="13">
    <location>
        <begin position="986"/>
        <end position="998"/>
    </location>
</feature>
<evidence type="ECO:0000256" key="1">
    <source>
        <dbReference type="ARBA" id="ARBA00004123"/>
    </source>
</evidence>
<dbReference type="InterPro" id="IPR057053">
    <property type="entry name" value="MYND_ZMYND11_ZMYD8"/>
</dbReference>
<keyword evidence="4" id="KW-0479">Metal-binding</keyword>
<evidence type="ECO:0000256" key="8">
    <source>
        <dbReference type="ARBA" id="ARBA00023015"/>
    </source>
</evidence>
<keyword evidence="6" id="KW-0862">Zinc</keyword>
<evidence type="ECO:0000256" key="6">
    <source>
        <dbReference type="ARBA" id="ARBA00022833"/>
    </source>
</evidence>
<dbReference type="GO" id="GO:0005694">
    <property type="term" value="C:chromosome"/>
    <property type="evidence" value="ECO:0007669"/>
    <property type="project" value="UniProtKB-SubCell"/>
</dbReference>
<accession>A0A6L2PNT5</accession>
<feature type="compositionally biased region" description="Polar residues" evidence="13">
    <location>
        <begin position="518"/>
        <end position="545"/>
    </location>
</feature>
<comment type="subcellular location">
    <subcellularLocation>
        <location evidence="2">Chromosome</location>
    </subcellularLocation>
    <subcellularLocation>
        <location evidence="1">Nucleus</location>
    </subcellularLocation>
</comment>
<dbReference type="GO" id="GO:0005737">
    <property type="term" value="C:cytoplasm"/>
    <property type="evidence" value="ECO:0007669"/>
    <property type="project" value="TreeGrafter"/>
</dbReference>
<feature type="region of interest" description="Disordered" evidence="13">
    <location>
        <begin position="1243"/>
        <end position="1285"/>
    </location>
</feature>
<feature type="compositionally biased region" description="Polar residues" evidence="13">
    <location>
        <begin position="481"/>
        <end position="504"/>
    </location>
</feature>
<feature type="compositionally biased region" description="Basic and acidic residues" evidence="13">
    <location>
        <begin position="114"/>
        <end position="124"/>
    </location>
</feature>
<gene>
    <name evidence="16" type="ORF">Cfor_08211</name>
</gene>
<dbReference type="GO" id="GO:0003677">
    <property type="term" value="F:DNA binding"/>
    <property type="evidence" value="ECO:0007669"/>
    <property type="project" value="InterPro"/>
</dbReference>
<keyword evidence="11" id="KW-0539">Nucleus</keyword>
<dbReference type="Gene3D" id="6.10.140.2220">
    <property type="match status" value="1"/>
</dbReference>
<dbReference type="GO" id="GO:0008270">
    <property type="term" value="F:zinc ion binding"/>
    <property type="evidence" value="ECO:0007669"/>
    <property type="project" value="UniProtKB-KW"/>
</dbReference>
<feature type="compositionally biased region" description="Low complexity" evidence="13">
    <location>
        <begin position="383"/>
        <end position="394"/>
    </location>
</feature>
<dbReference type="OrthoDB" id="298344at2759"/>
<feature type="domain" description="MYND-type" evidence="14">
    <location>
        <begin position="1208"/>
        <end position="1242"/>
    </location>
</feature>
<evidence type="ECO:0008006" key="18">
    <source>
        <dbReference type="Google" id="ProtNLM"/>
    </source>
</evidence>
<dbReference type="PROSITE" id="PS01360">
    <property type="entry name" value="ZF_MYND_1"/>
    <property type="match status" value="1"/>
</dbReference>
<dbReference type="Pfam" id="PF23460">
    <property type="entry name" value="ZMYND8_CC"/>
    <property type="match status" value="1"/>
</dbReference>
<organism evidence="16 17">
    <name type="scientific">Coptotermes formosanus</name>
    <name type="common">Formosan subterranean termite</name>
    <dbReference type="NCBI Taxonomy" id="36987"/>
    <lineage>
        <taxon>Eukaryota</taxon>
        <taxon>Metazoa</taxon>
        <taxon>Ecdysozoa</taxon>
        <taxon>Arthropoda</taxon>
        <taxon>Hexapoda</taxon>
        <taxon>Insecta</taxon>
        <taxon>Pterygota</taxon>
        <taxon>Neoptera</taxon>
        <taxon>Polyneoptera</taxon>
        <taxon>Dictyoptera</taxon>
        <taxon>Blattodea</taxon>
        <taxon>Blattoidea</taxon>
        <taxon>Termitoidae</taxon>
        <taxon>Rhinotermitidae</taxon>
        <taxon>Coptotermes</taxon>
    </lineage>
</organism>
<dbReference type="InterPro" id="IPR056987">
    <property type="entry name" value="ZMYND8_CC"/>
</dbReference>
<feature type="compositionally biased region" description="Basic and acidic residues" evidence="13">
    <location>
        <begin position="135"/>
        <end position="167"/>
    </location>
</feature>
<keyword evidence="3" id="KW-0158">Chromosome</keyword>
<reference evidence="17" key="1">
    <citation type="submission" date="2020-01" db="EMBL/GenBank/DDBJ databases">
        <title>Draft genome sequence of the Termite Coptotermes fromosanus.</title>
        <authorList>
            <person name="Itakura S."/>
            <person name="Yosikawa Y."/>
            <person name="Umezawa K."/>
        </authorList>
    </citation>
    <scope>NUCLEOTIDE SEQUENCE [LARGE SCALE GENOMIC DNA]</scope>
</reference>
<comment type="caution">
    <text evidence="16">The sequence shown here is derived from an EMBL/GenBank/DDBJ whole genome shotgun (WGS) entry which is preliminary data.</text>
</comment>
<dbReference type="EMBL" id="BLKM01011744">
    <property type="protein sequence ID" value="GFG34263.1"/>
    <property type="molecule type" value="Genomic_DNA"/>
</dbReference>
<keyword evidence="8" id="KW-0805">Transcription regulation</keyword>
<dbReference type="PANTHER" id="PTHR46453:SF5">
    <property type="entry name" value="PROTEIN KINASE C-BINDING PROTEIN 1 ISOFORM X1"/>
    <property type="match status" value="1"/>
</dbReference>
<feature type="region of interest" description="Disordered" evidence="13">
    <location>
        <begin position="457"/>
        <end position="604"/>
    </location>
</feature>
<feature type="non-terminal residue" evidence="16">
    <location>
        <position position="1"/>
    </location>
</feature>
<feature type="compositionally biased region" description="Basic and acidic residues" evidence="13">
    <location>
        <begin position="662"/>
        <end position="680"/>
    </location>
</feature>
<evidence type="ECO:0000256" key="7">
    <source>
        <dbReference type="ARBA" id="ARBA00022853"/>
    </source>
</evidence>
<dbReference type="Pfam" id="PF24324">
    <property type="entry name" value="MYND_ZMYND11_ZMYD8"/>
    <property type="match status" value="1"/>
</dbReference>
<feature type="region of interest" description="Disordered" evidence="13">
    <location>
        <begin position="661"/>
        <end position="688"/>
    </location>
</feature>